<accession>A0A9P8Q059</accession>
<comment type="caution">
    <text evidence="6">The sequence shown here is derived from an EMBL/GenBank/DDBJ whole genome shotgun (WGS) entry which is preliminary data.</text>
</comment>
<feature type="domain" description="Polysaccharide biosynthesis" evidence="5">
    <location>
        <begin position="16"/>
        <end position="143"/>
    </location>
</feature>
<dbReference type="AlphaFoldDB" id="A0A9P8Q059"/>
<dbReference type="PANTHER" id="PTHR13410">
    <property type="entry name" value="PROTEIN PBDC1"/>
    <property type="match status" value="1"/>
</dbReference>
<dbReference type="Proteomes" id="UP000769528">
    <property type="component" value="Unassembled WGS sequence"/>
</dbReference>
<protein>
    <recommendedName>
        <fullName evidence="4">Protein PBDC1 homolog</fullName>
    </recommendedName>
</protein>
<evidence type="ECO:0000256" key="4">
    <source>
        <dbReference type="ARBA" id="ARBA00069779"/>
    </source>
</evidence>
<dbReference type="PANTHER" id="PTHR13410:SF9">
    <property type="entry name" value="PROTEIN PBDC1"/>
    <property type="match status" value="1"/>
</dbReference>
<dbReference type="InterPro" id="IPR021148">
    <property type="entry name" value="Polysacc_synth_dom"/>
</dbReference>
<keyword evidence="7" id="KW-1185">Reference proteome</keyword>
<evidence type="ECO:0000313" key="7">
    <source>
        <dbReference type="Proteomes" id="UP000769528"/>
    </source>
</evidence>
<evidence type="ECO:0000256" key="1">
    <source>
        <dbReference type="ARBA" id="ARBA00004496"/>
    </source>
</evidence>
<reference evidence="6" key="2">
    <citation type="submission" date="2021-01" db="EMBL/GenBank/DDBJ databases">
        <authorList>
            <person name="Schikora-Tamarit M.A."/>
        </authorList>
    </citation>
    <scope>NUCLEOTIDE SEQUENCE</scope>
    <source>
        <strain evidence="6">CBS6341</strain>
    </source>
</reference>
<dbReference type="OrthoDB" id="10248897at2759"/>
<dbReference type="Gene3D" id="1.10.3560.10">
    <property type="entry name" value="yst0336 like domain"/>
    <property type="match status" value="1"/>
</dbReference>
<dbReference type="GO" id="GO:0005737">
    <property type="term" value="C:cytoplasm"/>
    <property type="evidence" value="ECO:0007669"/>
    <property type="project" value="UniProtKB-SubCell"/>
</dbReference>
<comment type="similarity">
    <text evidence="3">Belongs to the PBDC1 family.</text>
</comment>
<evidence type="ECO:0000259" key="5">
    <source>
        <dbReference type="Pfam" id="PF04669"/>
    </source>
</evidence>
<reference evidence="6" key="1">
    <citation type="journal article" date="2021" name="Open Biol.">
        <title>Shared evolutionary footprints suggest mitochondrial oxidative damage underlies multiple complex I losses in fungi.</title>
        <authorList>
            <person name="Schikora-Tamarit M.A."/>
            <person name="Marcet-Houben M."/>
            <person name="Nosek J."/>
            <person name="Gabaldon T."/>
        </authorList>
    </citation>
    <scope>NUCLEOTIDE SEQUENCE</scope>
    <source>
        <strain evidence="6">CBS6341</strain>
    </source>
</reference>
<evidence type="ECO:0000256" key="3">
    <source>
        <dbReference type="ARBA" id="ARBA00061201"/>
    </source>
</evidence>
<sequence>MSSTFDAENAENLEDIEKQFAVKAVHQAETYWNLLTFIKGSKLKLTKYDDEIYEQLLQDFPEFKDLNFAKQISEEDMKSKDGKERWRKFCEKFKQIEDYNFGTLLRNNSNDEYGQLTTIFVVRIQFYAIEIARNRAGLNDWVCKK</sequence>
<name>A0A9P8Q059_9ASCO</name>
<dbReference type="Pfam" id="PF04669">
    <property type="entry name" value="PBDC1"/>
    <property type="match status" value="1"/>
</dbReference>
<evidence type="ECO:0000256" key="2">
    <source>
        <dbReference type="ARBA" id="ARBA00022490"/>
    </source>
</evidence>
<comment type="subcellular location">
    <subcellularLocation>
        <location evidence="1">Cytoplasm</location>
    </subcellularLocation>
</comment>
<organism evidence="6 7">
    <name type="scientific">Wickerhamomyces mucosus</name>
    <dbReference type="NCBI Taxonomy" id="1378264"/>
    <lineage>
        <taxon>Eukaryota</taxon>
        <taxon>Fungi</taxon>
        <taxon>Dikarya</taxon>
        <taxon>Ascomycota</taxon>
        <taxon>Saccharomycotina</taxon>
        <taxon>Saccharomycetes</taxon>
        <taxon>Phaffomycetales</taxon>
        <taxon>Wickerhamomycetaceae</taxon>
        <taxon>Wickerhamomyces</taxon>
    </lineage>
</organism>
<dbReference type="InterPro" id="IPR008476">
    <property type="entry name" value="PBDC1_metazoa/fungi"/>
</dbReference>
<gene>
    <name evidence="6" type="ORF">WICMUC_000138</name>
</gene>
<keyword evidence="2" id="KW-0963">Cytoplasm</keyword>
<dbReference type="InterPro" id="IPR023139">
    <property type="entry name" value="PBDC1-like_dom_sf"/>
</dbReference>
<dbReference type="EMBL" id="JAEUBF010000039">
    <property type="protein sequence ID" value="KAH3680787.1"/>
    <property type="molecule type" value="Genomic_DNA"/>
</dbReference>
<evidence type="ECO:0000313" key="6">
    <source>
        <dbReference type="EMBL" id="KAH3680787.1"/>
    </source>
</evidence>
<proteinExistence type="inferred from homology"/>
<dbReference type="FunFam" id="1.10.3560.10:FF:000001">
    <property type="entry name" value="Protein PBDC1 homolog"/>
    <property type="match status" value="1"/>
</dbReference>